<evidence type="ECO:0000313" key="7">
    <source>
        <dbReference type="Proteomes" id="UP001238540"/>
    </source>
</evidence>
<dbReference type="RefSeq" id="WP_170882853.1">
    <property type="nucleotide sequence ID" value="NZ_JABEYA020000006.1"/>
</dbReference>
<dbReference type="Pfam" id="PF00005">
    <property type="entry name" value="ABC_tran"/>
    <property type="match status" value="2"/>
</dbReference>
<organism evidence="6 7">
    <name type="scientific">Vibrio ostreicida</name>
    <dbReference type="NCBI Taxonomy" id="526588"/>
    <lineage>
        <taxon>Bacteria</taxon>
        <taxon>Pseudomonadati</taxon>
        <taxon>Pseudomonadota</taxon>
        <taxon>Gammaproteobacteria</taxon>
        <taxon>Vibrionales</taxon>
        <taxon>Vibrionaceae</taxon>
        <taxon>Vibrio</taxon>
    </lineage>
</organism>
<evidence type="ECO:0000313" key="6">
    <source>
        <dbReference type="EMBL" id="MDN3611393.1"/>
    </source>
</evidence>
<dbReference type="InterPro" id="IPR050611">
    <property type="entry name" value="ABCF"/>
</dbReference>
<evidence type="ECO:0000256" key="1">
    <source>
        <dbReference type="ARBA" id="ARBA00022737"/>
    </source>
</evidence>
<dbReference type="InterPro" id="IPR027417">
    <property type="entry name" value="P-loop_NTPase"/>
</dbReference>
<gene>
    <name evidence="6" type="ORF">QWZ16_17465</name>
</gene>
<dbReference type="SMART" id="SM00382">
    <property type="entry name" value="AAA"/>
    <property type="match status" value="2"/>
</dbReference>
<sequence>MQFSFHHVSLTVDTQPLIDDFSAAIQNGDRIGIIGRNGSGKSCLLRLMLGTLSPAKGKVMRGKDLRMGYVSQTDTGHASLSGGQRFQQKLTQALSIGPDMLLLDEPTNHLDRANLKSLMRLLTHFSGTLVMVSHDEALLRACTDRIWAIDHGRIDTFTGHYDHYLVARQQRRAKLTKDIAALERAKQQTHQKRMKAQNRAASSKAQGQKSIDNRKWATIVSKTKTDRGNTSTNKKQAELRQTQAALAGQLHELHVPDAIRPSFALSLYSPSKGVLISAHNGRLGYEDKGDVLSEINLTINQGDRILISGNNGSGKSTLIRAFLGDDGVNIAGEWTRVERQHITYLDQHYANLDPMLSVFDSLKTLKPQWTQQEIRTKLNAFLFRSNDEVQRRTECLSGGEKARLSLCLIAVVASKMLILDEVSNNLDLETKAHVKAIIRHYPGTLVLISHEPAFIQGVGCDRHWRIEQGKVVDVALPSPEEPLHHIG</sequence>
<dbReference type="GO" id="GO:0005524">
    <property type="term" value="F:ATP binding"/>
    <property type="evidence" value="ECO:0007669"/>
    <property type="project" value="UniProtKB-KW"/>
</dbReference>
<reference evidence="7" key="1">
    <citation type="journal article" date="2019" name="Int. J. Syst. Evol. Microbiol.">
        <title>The Global Catalogue of Microorganisms (GCM) 10K type strain sequencing project: providing services to taxonomists for standard genome sequencing and annotation.</title>
        <authorList>
            <consortium name="The Broad Institute Genomics Platform"/>
            <consortium name="The Broad Institute Genome Sequencing Center for Infectious Disease"/>
            <person name="Wu L."/>
            <person name="Ma J."/>
        </authorList>
    </citation>
    <scope>NUCLEOTIDE SEQUENCE [LARGE SCALE GENOMIC DNA]</scope>
    <source>
        <strain evidence="7">CECT 7398</strain>
    </source>
</reference>
<dbReference type="CDD" id="cd03221">
    <property type="entry name" value="ABCF_EF-3"/>
    <property type="match status" value="2"/>
</dbReference>
<dbReference type="PANTHER" id="PTHR19211:SF14">
    <property type="entry name" value="ATP-BINDING CASSETTE SUB-FAMILY F MEMBER 1"/>
    <property type="match status" value="1"/>
</dbReference>
<evidence type="ECO:0000256" key="4">
    <source>
        <dbReference type="SAM" id="MobiDB-lite"/>
    </source>
</evidence>
<evidence type="ECO:0000256" key="3">
    <source>
        <dbReference type="ARBA" id="ARBA00022840"/>
    </source>
</evidence>
<feature type="region of interest" description="Disordered" evidence="4">
    <location>
        <begin position="187"/>
        <end position="219"/>
    </location>
</feature>
<dbReference type="InterPro" id="IPR017871">
    <property type="entry name" value="ABC_transporter-like_CS"/>
</dbReference>
<accession>A0ABT8BZ86</accession>
<feature type="compositionally biased region" description="Basic residues" evidence="4">
    <location>
        <begin position="187"/>
        <end position="196"/>
    </location>
</feature>
<dbReference type="Proteomes" id="UP001238540">
    <property type="component" value="Unassembled WGS sequence"/>
</dbReference>
<keyword evidence="2" id="KW-0547">Nucleotide-binding</keyword>
<evidence type="ECO:0000256" key="2">
    <source>
        <dbReference type="ARBA" id="ARBA00022741"/>
    </source>
</evidence>
<dbReference type="SUPFAM" id="SSF52540">
    <property type="entry name" value="P-loop containing nucleoside triphosphate hydrolases"/>
    <property type="match status" value="2"/>
</dbReference>
<keyword evidence="3 6" id="KW-0067">ATP-binding</keyword>
<dbReference type="EMBL" id="JAUFQC010000027">
    <property type="protein sequence ID" value="MDN3611393.1"/>
    <property type="molecule type" value="Genomic_DNA"/>
</dbReference>
<dbReference type="InterPro" id="IPR003439">
    <property type="entry name" value="ABC_transporter-like_ATP-bd"/>
</dbReference>
<feature type="domain" description="ABC transporter" evidence="5">
    <location>
        <begin position="3"/>
        <end position="176"/>
    </location>
</feature>
<dbReference type="PANTHER" id="PTHR19211">
    <property type="entry name" value="ATP-BINDING TRANSPORT PROTEIN-RELATED"/>
    <property type="match status" value="1"/>
</dbReference>
<dbReference type="PROSITE" id="PS00211">
    <property type="entry name" value="ABC_TRANSPORTER_1"/>
    <property type="match status" value="1"/>
</dbReference>
<protein>
    <submittedName>
        <fullName evidence="6">ATP-binding cassette domain-containing protein</fullName>
    </submittedName>
</protein>
<keyword evidence="1" id="KW-0677">Repeat</keyword>
<comment type="caution">
    <text evidence="6">The sequence shown here is derived from an EMBL/GenBank/DDBJ whole genome shotgun (WGS) entry which is preliminary data.</text>
</comment>
<proteinExistence type="predicted"/>
<evidence type="ECO:0000259" key="5">
    <source>
        <dbReference type="PROSITE" id="PS50893"/>
    </source>
</evidence>
<keyword evidence="7" id="KW-1185">Reference proteome</keyword>
<dbReference type="InterPro" id="IPR003593">
    <property type="entry name" value="AAA+_ATPase"/>
</dbReference>
<dbReference type="Gene3D" id="3.40.50.300">
    <property type="entry name" value="P-loop containing nucleotide triphosphate hydrolases"/>
    <property type="match status" value="3"/>
</dbReference>
<feature type="compositionally biased region" description="Polar residues" evidence="4">
    <location>
        <begin position="199"/>
        <end position="210"/>
    </location>
</feature>
<dbReference type="PROSITE" id="PS50893">
    <property type="entry name" value="ABC_TRANSPORTER_2"/>
    <property type="match status" value="2"/>
</dbReference>
<name>A0ABT8BZ86_9VIBR</name>
<feature type="domain" description="ABC transporter" evidence="5">
    <location>
        <begin position="276"/>
        <end position="486"/>
    </location>
</feature>